<feature type="binding site" evidence="11">
    <location>
        <position position="196"/>
    </location>
    <ligand>
        <name>Zn(2+)</name>
        <dbReference type="ChEBI" id="CHEBI:29105"/>
    </ligand>
</feature>
<gene>
    <name evidence="11 13" type="primary">queC</name>
    <name evidence="12" type="ORF">GMPD_38080</name>
    <name evidence="13" type="ORF">M1B72_02665</name>
</gene>
<evidence type="ECO:0000313" key="12">
    <source>
        <dbReference type="EMBL" id="GFO65889.1"/>
    </source>
</evidence>
<evidence type="ECO:0000256" key="4">
    <source>
        <dbReference type="ARBA" id="ARBA00022741"/>
    </source>
</evidence>
<comment type="similarity">
    <text evidence="8 11">Belongs to the QueC family.</text>
</comment>
<dbReference type="PIRSF" id="PIRSF006293">
    <property type="entry name" value="ExsB"/>
    <property type="match status" value="1"/>
</dbReference>
<comment type="function">
    <text evidence="11">Catalyzes the ATP-dependent conversion of 7-carboxy-7-deazaguanine (CDG) to 7-cyano-7-deazaguanine (preQ(0)).</text>
</comment>
<evidence type="ECO:0000256" key="8">
    <source>
        <dbReference type="ARBA" id="ARBA00037993"/>
    </source>
</evidence>
<organism evidence="12 14">
    <name type="scientific">Geomonas paludis</name>
    <dbReference type="NCBI Taxonomy" id="2740185"/>
    <lineage>
        <taxon>Bacteria</taxon>
        <taxon>Pseudomonadati</taxon>
        <taxon>Thermodesulfobacteriota</taxon>
        <taxon>Desulfuromonadia</taxon>
        <taxon>Geobacterales</taxon>
        <taxon>Geobacteraceae</taxon>
        <taxon>Geomonas</taxon>
    </lineage>
</organism>
<proteinExistence type="inferred from homology"/>
<evidence type="ECO:0000313" key="15">
    <source>
        <dbReference type="Proteomes" id="UP000831485"/>
    </source>
</evidence>
<dbReference type="Gene3D" id="3.40.50.620">
    <property type="entry name" value="HUPs"/>
    <property type="match status" value="1"/>
</dbReference>
<dbReference type="Proteomes" id="UP000831485">
    <property type="component" value="Chromosome"/>
</dbReference>
<keyword evidence="6 11" id="KW-0862">Zinc</keyword>
<dbReference type="GO" id="GO:0005524">
    <property type="term" value="F:ATP binding"/>
    <property type="evidence" value="ECO:0007669"/>
    <property type="project" value="UniProtKB-UniRule"/>
</dbReference>
<dbReference type="UniPathway" id="UPA00391"/>
<dbReference type="GO" id="GO:0008270">
    <property type="term" value="F:zinc ion binding"/>
    <property type="evidence" value="ECO:0007669"/>
    <property type="project" value="UniProtKB-UniRule"/>
</dbReference>
<evidence type="ECO:0000256" key="2">
    <source>
        <dbReference type="ARBA" id="ARBA00022598"/>
    </source>
</evidence>
<dbReference type="EMBL" id="BLXY01000013">
    <property type="protein sequence ID" value="GFO65889.1"/>
    <property type="molecule type" value="Genomic_DNA"/>
</dbReference>
<dbReference type="PANTHER" id="PTHR42914">
    <property type="entry name" value="7-CYANO-7-DEAZAGUANINE SYNTHASE"/>
    <property type="match status" value="1"/>
</dbReference>
<dbReference type="SUPFAM" id="SSF52402">
    <property type="entry name" value="Adenine nucleotide alpha hydrolases-like"/>
    <property type="match status" value="1"/>
</dbReference>
<keyword evidence="4 11" id="KW-0547">Nucleotide-binding</keyword>
<feature type="binding site" evidence="11">
    <location>
        <position position="199"/>
    </location>
    <ligand>
        <name>Zn(2+)</name>
        <dbReference type="ChEBI" id="CHEBI:29105"/>
    </ligand>
</feature>
<dbReference type="HAMAP" id="MF_01633">
    <property type="entry name" value="QueC"/>
    <property type="match status" value="1"/>
</dbReference>
<dbReference type="InterPro" id="IPR014729">
    <property type="entry name" value="Rossmann-like_a/b/a_fold"/>
</dbReference>
<comment type="cofactor">
    <cofactor evidence="11">
        <name>Zn(2+)</name>
        <dbReference type="ChEBI" id="CHEBI:29105"/>
    </cofactor>
    <text evidence="11">Binds 1 zinc ion per subunit.</text>
</comment>
<keyword evidence="2 11" id="KW-0436">Ligase</keyword>
<evidence type="ECO:0000256" key="5">
    <source>
        <dbReference type="ARBA" id="ARBA00022785"/>
    </source>
</evidence>
<keyword evidence="15" id="KW-1185">Reference proteome</keyword>
<dbReference type="EMBL" id="CP096574">
    <property type="protein sequence ID" value="UPU36626.1"/>
    <property type="molecule type" value="Genomic_DNA"/>
</dbReference>
<evidence type="ECO:0000256" key="7">
    <source>
        <dbReference type="ARBA" id="ARBA00022840"/>
    </source>
</evidence>
<evidence type="ECO:0000256" key="9">
    <source>
        <dbReference type="ARBA" id="ARBA00039149"/>
    </source>
</evidence>
<dbReference type="Pfam" id="PF06508">
    <property type="entry name" value="QueC"/>
    <property type="match status" value="1"/>
</dbReference>
<dbReference type="InterPro" id="IPR018317">
    <property type="entry name" value="QueC"/>
</dbReference>
<evidence type="ECO:0000256" key="1">
    <source>
        <dbReference type="ARBA" id="ARBA00005061"/>
    </source>
</evidence>
<name>A0A6V8N3L7_9BACT</name>
<dbReference type="AlphaFoldDB" id="A0A6V8N3L7"/>
<evidence type="ECO:0000256" key="3">
    <source>
        <dbReference type="ARBA" id="ARBA00022723"/>
    </source>
</evidence>
<reference evidence="13" key="3">
    <citation type="submission" date="2022-04" db="EMBL/GenBank/DDBJ databases">
        <authorList>
            <person name="Liu G."/>
        </authorList>
    </citation>
    <scope>NUCLEOTIDE SEQUENCE</scope>
    <source>
        <strain evidence="13">RG22</strain>
    </source>
</reference>
<evidence type="ECO:0000256" key="10">
    <source>
        <dbReference type="ARBA" id="ARBA00047890"/>
    </source>
</evidence>
<dbReference type="CDD" id="cd01995">
    <property type="entry name" value="QueC-like"/>
    <property type="match status" value="1"/>
</dbReference>
<dbReference type="NCBIfam" id="TIGR00364">
    <property type="entry name" value="7-cyano-7-deazaguanine synthase QueC"/>
    <property type="match status" value="1"/>
</dbReference>
<dbReference type="EC" id="6.3.4.20" evidence="9 11"/>
<feature type="binding site" evidence="11">
    <location>
        <position position="202"/>
    </location>
    <ligand>
        <name>Zn(2+)</name>
        <dbReference type="ChEBI" id="CHEBI:29105"/>
    </ligand>
</feature>
<dbReference type="GO" id="GO:0016879">
    <property type="term" value="F:ligase activity, forming carbon-nitrogen bonds"/>
    <property type="evidence" value="ECO:0007669"/>
    <property type="project" value="UniProtKB-UniRule"/>
</dbReference>
<reference evidence="12" key="2">
    <citation type="journal article" date="2021" name="Int. J. Syst. Evol. Microbiol.">
        <title>Geomonas silvestris sp. nov., Geomonas paludis sp. nov. and Geomonas limicola sp. nov., isolated from terrestrial environments, and emended description of the genus Geomonas.</title>
        <authorList>
            <person name="Itoh H."/>
            <person name="Xu Z."/>
            <person name="Masuda Y."/>
            <person name="Ushijima N."/>
            <person name="Hayakawa C."/>
            <person name="Shiratori Y."/>
            <person name="Senoo K."/>
        </authorList>
    </citation>
    <scope>NUCLEOTIDE SEQUENCE</scope>
    <source>
        <strain evidence="12">Red736</strain>
    </source>
</reference>
<feature type="binding site" evidence="11">
    <location>
        <position position="188"/>
    </location>
    <ligand>
        <name>Zn(2+)</name>
        <dbReference type="ChEBI" id="CHEBI:29105"/>
    </ligand>
</feature>
<keyword evidence="3 11" id="KW-0479">Metal-binding</keyword>
<dbReference type="GO" id="GO:0008616">
    <property type="term" value="P:tRNA queuosine(34) biosynthetic process"/>
    <property type="evidence" value="ECO:0007669"/>
    <property type="project" value="UniProtKB-UniRule"/>
</dbReference>
<comment type="pathway">
    <text evidence="1 11">Purine metabolism; 7-cyano-7-deazaguanine biosynthesis.</text>
</comment>
<evidence type="ECO:0000313" key="14">
    <source>
        <dbReference type="Proteomes" id="UP000568888"/>
    </source>
</evidence>
<feature type="binding site" evidence="11">
    <location>
        <begin position="7"/>
        <end position="17"/>
    </location>
    <ligand>
        <name>ATP</name>
        <dbReference type="ChEBI" id="CHEBI:30616"/>
    </ligand>
</feature>
<dbReference type="PANTHER" id="PTHR42914:SF1">
    <property type="entry name" value="7-CYANO-7-DEAZAGUANINE SYNTHASE"/>
    <property type="match status" value="1"/>
</dbReference>
<comment type="catalytic activity">
    <reaction evidence="10 11">
        <text>7-carboxy-7-carbaguanine + NH4(+) + 2 ATP = 7-cyano-7-carbaguanine + 2 AMP + 2 diphosphate + 2 H(+)</text>
        <dbReference type="Rhea" id="RHEA:27982"/>
        <dbReference type="ChEBI" id="CHEBI:15378"/>
        <dbReference type="ChEBI" id="CHEBI:28938"/>
        <dbReference type="ChEBI" id="CHEBI:30616"/>
        <dbReference type="ChEBI" id="CHEBI:33019"/>
        <dbReference type="ChEBI" id="CHEBI:45075"/>
        <dbReference type="ChEBI" id="CHEBI:61036"/>
        <dbReference type="ChEBI" id="CHEBI:456215"/>
        <dbReference type="EC" id="6.3.4.20"/>
    </reaction>
</comment>
<evidence type="ECO:0000256" key="6">
    <source>
        <dbReference type="ARBA" id="ARBA00022833"/>
    </source>
</evidence>
<accession>A0A6V8N3L7</accession>
<protein>
    <recommendedName>
        <fullName evidence="9 11">7-cyano-7-deazaguanine synthase</fullName>
        <ecNumber evidence="9 11">6.3.4.20</ecNumber>
    </recommendedName>
    <alternativeName>
        <fullName evidence="11">7-cyano-7-carbaguanine synthase</fullName>
    </alternativeName>
    <alternativeName>
        <fullName evidence="11">PreQ(0) synthase</fullName>
    </alternativeName>
    <alternativeName>
        <fullName evidence="11">Queuosine biosynthesis protein QueC</fullName>
    </alternativeName>
</protein>
<sequence>MKVVLALSGGLDSSTLCGYYLDKGYEVIPVTFNYGAKHNRYENEACIAVARHFGLSAPVLLDLKFIRELFRSDLLLSGSAVPEGHYTDQSMAATVVPARNLIFASIVAGYADSIDAEVISLGVHGGDHHIYPDCRPAFVSSLNTSVMLATDGKVRVDAPFLYYTKGEILRMGMALPTVRVPYEMTRTCYKDQLLSCGKCGSCVERLEAFAELGVTDPIKYAV</sequence>
<reference evidence="14" key="1">
    <citation type="submission" date="2020-06" db="EMBL/GenBank/DDBJ databases">
        <title>Draft genomic sequecing of Geomonas sp. Red736.</title>
        <authorList>
            <person name="Itoh H."/>
            <person name="Xu Z.X."/>
            <person name="Ushijima N."/>
            <person name="Masuda Y."/>
            <person name="Shiratori Y."/>
            <person name="Senoo K."/>
        </authorList>
    </citation>
    <scope>NUCLEOTIDE SEQUENCE [LARGE SCALE GENOMIC DNA]</scope>
    <source>
        <strain evidence="14">Red736</strain>
    </source>
</reference>
<keyword evidence="7 11" id="KW-0067">ATP-binding</keyword>
<keyword evidence="5 11" id="KW-0671">Queuosine biosynthesis</keyword>
<dbReference type="Proteomes" id="UP000568888">
    <property type="component" value="Unassembled WGS sequence"/>
</dbReference>
<dbReference type="RefSeq" id="WP_183350362.1">
    <property type="nucleotide sequence ID" value="NZ_BLXY01000013.1"/>
</dbReference>
<evidence type="ECO:0000313" key="13">
    <source>
        <dbReference type="EMBL" id="UPU36626.1"/>
    </source>
</evidence>
<evidence type="ECO:0000256" key="11">
    <source>
        <dbReference type="HAMAP-Rule" id="MF_01633"/>
    </source>
</evidence>